<dbReference type="InterPro" id="IPR029052">
    <property type="entry name" value="Metallo-depent_PP-like"/>
</dbReference>
<feature type="non-terminal residue" evidence="1">
    <location>
        <position position="1"/>
    </location>
</feature>
<dbReference type="EMBL" id="NPBS01000913">
    <property type="protein sequence ID" value="PAF11670.1"/>
    <property type="molecule type" value="Genomic_DNA"/>
</dbReference>
<dbReference type="SUPFAM" id="SSF56300">
    <property type="entry name" value="Metallo-dependent phosphatases"/>
    <property type="match status" value="1"/>
</dbReference>
<reference evidence="1 2" key="1">
    <citation type="submission" date="2017-07" db="EMBL/GenBank/DDBJ databases">
        <title>Isolation and whole genome analysis of endospore-forming bacteria from heroin.</title>
        <authorList>
            <person name="Kalinowski J."/>
            <person name="Ahrens B."/>
            <person name="Al-Dilaimi A."/>
            <person name="Winkler A."/>
            <person name="Wibberg D."/>
            <person name="Schleenbecker U."/>
            <person name="Ruckert C."/>
            <person name="Wolfel R."/>
            <person name="Grass G."/>
        </authorList>
    </citation>
    <scope>NUCLEOTIDE SEQUENCE [LARGE SCALE GENOMIC DNA]</scope>
    <source>
        <strain evidence="1 2">7523-2</strain>
    </source>
</reference>
<evidence type="ECO:0000313" key="2">
    <source>
        <dbReference type="Proteomes" id="UP000216133"/>
    </source>
</evidence>
<feature type="non-terminal residue" evidence="1">
    <location>
        <position position="71"/>
    </location>
</feature>
<dbReference type="Gene3D" id="3.60.21.10">
    <property type="match status" value="1"/>
</dbReference>
<dbReference type="Proteomes" id="UP000216133">
    <property type="component" value="Unassembled WGS sequence"/>
</dbReference>
<organism evidence="1 2">
    <name type="scientific">Shouchella clausii</name>
    <name type="common">Alkalihalobacillus clausii</name>
    <dbReference type="NCBI Taxonomy" id="79880"/>
    <lineage>
        <taxon>Bacteria</taxon>
        <taxon>Bacillati</taxon>
        <taxon>Bacillota</taxon>
        <taxon>Bacilli</taxon>
        <taxon>Bacillales</taxon>
        <taxon>Bacillaceae</taxon>
        <taxon>Shouchella</taxon>
    </lineage>
</organism>
<dbReference type="AlphaFoldDB" id="A0A268QV09"/>
<comment type="caution">
    <text evidence="1">The sequence shown here is derived from an EMBL/GenBank/DDBJ whole genome shotgun (WGS) entry which is preliminary data.</text>
</comment>
<accession>A0A268QV09</accession>
<protein>
    <submittedName>
        <fullName evidence="1">Uncharacterized protein</fullName>
    </submittedName>
</protein>
<evidence type="ECO:0000313" key="1">
    <source>
        <dbReference type="EMBL" id="PAF11670.1"/>
    </source>
</evidence>
<sequence>IKTFANGLKTAVIGVTTQYIPNWEKRQHIEQLSFESAVVSLKRWVSYIQEEEKPDLIIVSYHGGFEKDIRT</sequence>
<gene>
    <name evidence="1" type="ORF">CHH61_26055</name>
</gene>
<name>A0A268QV09_SHOCL</name>
<proteinExistence type="predicted"/>